<evidence type="ECO:0000313" key="7">
    <source>
        <dbReference type="Proteomes" id="UP001499863"/>
    </source>
</evidence>
<protein>
    <submittedName>
        <fullName evidence="6">CBS domain-containing protein</fullName>
    </submittedName>
</protein>
<feature type="domain" description="CBS" evidence="5">
    <location>
        <begin position="10"/>
        <end position="66"/>
    </location>
</feature>
<comment type="caution">
    <text evidence="6">The sequence shown here is derived from an EMBL/GenBank/DDBJ whole genome shotgun (WGS) entry which is preliminary data.</text>
</comment>
<name>A0ABN1Y5L9_9ACTN</name>
<dbReference type="EMBL" id="BAAAKJ010000205">
    <property type="protein sequence ID" value="GAA1398648.1"/>
    <property type="molecule type" value="Genomic_DNA"/>
</dbReference>
<dbReference type="InterPro" id="IPR000644">
    <property type="entry name" value="CBS_dom"/>
</dbReference>
<feature type="region of interest" description="Disordered" evidence="3">
    <location>
        <begin position="212"/>
        <end position="244"/>
    </location>
</feature>
<dbReference type="Proteomes" id="UP001499863">
    <property type="component" value="Unassembled WGS sequence"/>
</dbReference>
<dbReference type="SMART" id="SM00116">
    <property type="entry name" value="CBS"/>
    <property type="match status" value="2"/>
</dbReference>
<reference evidence="7" key="1">
    <citation type="journal article" date="2019" name="Int. J. Syst. Evol. Microbiol.">
        <title>The Global Catalogue of Microorganisms (GCM) 10K type strain sequencing project: providing services to taxonomists for standard genome sequencing and annotation.</title>
        <authorList>
            <consortium name="The Broad Institute Genomics Platform"/>
            <consortium name="The Broad Institute Genome Sequencing Center for Infectious Disease"/>
            <person name="Wu L."/>
            <person name="Ma J."/>
        </authorList>
    </citation>
    <scope>NUCLEOTIDE SEQUENCE [LARGE SCALE GENOMIC DNA]</scope>
    <source>
        <strain evidence="7">JCM 12393</strain>
    </source>
</reference>
<accession>A0ABN1Y5L9</accession>
<dbReference type="Gene3D" id="3.30.1340.30">
    <property type="match status" value="1"/>
</dbReference>
<evidence type="ECO:0000313" key="6">
    <source>
        <dbReference type="EMBL" id="GAA1398648.1"/>
    </source>
</evidence>
<evidence type="ECO:0000259" key="4">
    <source>
        <dbReference type="PROSITE" id="PS50914"/>
    </source>
</evidence>
<dbReference type="Pfam" id="PF00571">
    <property type="entry name" value="CBS"/>
    <property type="match status" value="2"/>
</dbReference>
<dbReference type="CDD" id="cd04586">
    <property type="entry name" value="CBS_pair_BON_assoc"/>
    <property type="match status" value="1"/>
</dbReference>
<feature type="domain" description="CBS" evidence="5">
    <location>
        <begin position="90"/>
        <end position="146"/>
    </location>
</feature>
<evidence type="ECO:0000259" key="5">
    <source>
        <dbReference type="PROSITE" id="PS51371"/>
    </source>
</evidence>
<feature type="compositionally biased region" description="Gly residues" evidence="3">
    <location>
        <begin position="214"/>
        <end position="229"/>
    </location>
</feature>
<dbReference type="PIRSF" id="PIRSF036990">
    <property type="entry name" value="UCP036990_CBS_BON"/>
    <property type="match status" value="1"/>
</dbReference>
<proteinExistence type="predicted"/>
<dbReference type="InterPro" id="IPR051257">
    <property type="entry name" value="Diverse_CBS-Domain"/>
</dbReference>
<gene>
    <name evidence="6" type="ORF">GCM10009639_37340</name>
</gene>
<dbReference type="PROSITE" id="PS50914">
    <property type="entry name" value="BON"/>
    <property type="match status" value="1"/>
</dbReference>
<dbReference type="InterPro" id="IPR007055">
    <property type="entry name" value="BON_dom"/>
</dbReference>
<dbReference type="InterPro" id="IPR017080">
    <property type="entry name" value="UCP036990_CBS_BON"/>
</dbReference>
<keyword evidence="1 2" id="KW-0129">CBS domain</keyword>
<evidence type="ECO:0000256" key="3">
    <source>
        <dbReference type="SAM" id="MobiDB-lite"/>
    </source>
</evidence>
<sequence>MRHATVESVMTSPVVQVALQTGFREIVALLAEYDITAVPVVDGDGRPLGIVSEADLLLTLAAQEDQGSHMPPPDLSRTGPGGAVTAADLMSGPVVCTTPGASVVAAARLMNRHGVKRLPVLDEDGRVFAMVSRGDLLRVFLREDRVIRREIVEEVLGRVEGVSPSQVGVEVDQGRVVLSGTVPEPHLVAIVLNLCRSVDGVVSVTDRLSADSFGGLGPEDGAPGGPGGAHDGDARGDDAPAPIL</sequence>
<dbReference type="Pfam" id="PF04972">
    <property type="entry name" value="BON"/>
    <property type="match status" value="1"/>
</dbReference>
<evidence type="ECO:0000256" key="2">
    <source>
        <dbReference type="PROSITE-ProRule" id="PRU00703"/>
    </source>
</evidence>
<dbReference type="SUPFAM" id="SSF54631">
    <property type="entry name" value="CBS-domain pair"/>
    <property type="match status" value="1"/>
</dbReference>
<dbReference type="PANTHER" id="PTHR43080">
    <property type="entry name" value="CBS DOMAIN-CONTAINING PROTEIN CBSX3, MITOCHONDRIAL"/>
    <property type="match status" value="1"/>
</dbReference>
<dbReference type="InterPro" id="IPR046342">
    <property type="entry name" value="CBS_dom_sf"/>
</dbReference>
<dbReference type="PANTHER" id="PTHR43080:SF29">
    <property type="entry name" value="OS02G0818000 PROTEIN"/>
    <property type="match status" value="1"/>
</dbReference>
<keyword evidence="7" id="KW-1185">Reference proteome</keyword>
<evidence type="ECO:0000256" key="1">
    <source>
        <dbReference type="ARBA" id="ARBA00023122"/>
    </source>
</evidence>
<feature type="domain" description="BON" evidence="4">
    <location>
        <begin position="144"/>
        <end position="212"/>
    </location>
</feature>
<organism evidence="6 7">
    <name type="scientific">Kitasatospora putterlickiae</name>
    <dbReference type="NCBI Taxonomy" id="221725"/>
    <lineage>
        <taxon>Bacteria</taxon>
        <taxon>Bacillati</taxon>
        <taxon>Actinomycetota</taxon>
        <taxon>Actinomycetes</taxon>
        <taxon>Kitasatosporales</taxon>
        <taxon>Streptomycetaceae</taxon>
        <taxon>Kitasatospora</taxon>
    </lineage>
</organism>
<dbReference type="Gene3D" id="3.10.580.10">
    <property type="entry name" value="CBS-domain"/>
    <property type="match status" value="1"/>
</dbReference>
<dbReference type="PROSITE" id="PS51371">
    <property type="entry name" value="CBS"/>
    <property type="match status" value="2"/>
</dbReference>